<dbReference type="InterPro" id="IPR001789">
    <property type="entry name" value="Sig_transdc_resp-reg_receiver"/>
</dbReference>
<evidence type="ECO:0000256" key="3">
    <source>
        <dbReference type="ARBA" id="ARBA00023012"/>
    </source>
</evidence>
<dbReference type="eggNOG" id="COG0745">
    <property type="taxonomic scope" value="Bacteria"/>
</dbReference>
<dbReference type="SUPFAM" id="SSF52172">
    <property type="entry name" value="CheY-like"/>
    <property type="match status" value="1"/>
</dbReference>
<keyword evidence="2 8" id="KW-0597">Phosphoprotein</keyword>
<evidence type="ECO:0000259" key="9">
    <source>
        <dbReference type="PROSITE" id="PS50110"/>
    </source>
</evidence>
<feature type="domain" description="Response regulatory" evidence="9">
    <location>
        <begin position="6"/>
        <end position="122"/>
    </location>
</feature>
<keyword evidence="6" id="KW-0804">Transcription</keyword>
<keyword evidence="3" id="KW-0902">Two-component regulatory system</keyword>
<evidence type="ECO:0000256" key="1">
    <source>
        <dbReference type="ARBA" id="ARBA00018672"/>
    </source>
</evidence>
<dbReference type="GO" id="GO:0000156">
    <property type="term" value="F:phosphorelay response regulator activity"/>
    <property type="evidence" value="ECO:0007669"/>
    <property type="project" value="TreeGrafter"/>
</dbReference>
<evidence type="ECO:0000256" key="5">
    <source>
        <dbReference type="ARBA" id="ARBA00023125"/>
    </source>
</evidence>
<keyword evidence="4" id="KW-0805">Transcription regulation</keyword>
<evidence type="ECO:0000256" key="6">
    <source>
        <dbReference type="ARBA" id="ARBA00023163"/>
    </source>
</evidence>
<sequence length="229" mass="24683">MALEIRVLVVEDDPETRLLTEALLSGRKGVCLCALAKDGLEGLELVEQTRPDIVLLDLILPGMDGLDFLRALRRRSARPAVVVASQASEPTVIRLAFQLGASYYLIKPLNFDSLPDLFHSLCLEPRERAAADYLRGMGASGLGVEAAARTAAVLSTGAEGAIPLKEGYAAAMAAQNTSYACVEKNIRSMVGKLQAGACGEYQALMGGLPAERPSNELFLRRLARRILEW</sequence>
<protein>
    <recommendedName>
        <fullName evidence="1">Stage 0 sporulation protein A homolog</fullName>
    </recommendedName>
</protein>
<dbReference type="PANTHER" id="PTHR48111">
    <property type="entry name" value="REGULATOR OF RPOS"/>
    <property type="match status" value="1"/>
</dbReference>
<name>A0A096BEZ4_FLAPL</name>
<reference evidence="10 11" key="1">
    <citation type="submission" date="2011-08" db="EMBL/GenBank/DDBJ databases">
        <title>The Genome Sequence of Clostridium orbiscindens 1_3_50AFAA.</title>
        <authorList>
            <consortium name="The Broad Institute Genome Sequencing Platform"/>
            <person name="Earl A."/>
            <person name="Ward D."/>
            <person name="Feldgarden M."/>
            <person name="Gevers D."/>
            <person name="Daigneault M."/>
            <person name="Strauss J."/>
            <person name="Allen-Vercoe E."/>
            <person name="Young S.K."/>
            <person name="Zeng Q."/>
            <person name="Gargeya S."/>
            <person name="Fitzgerald M."/>
            <person name="Haas B."/>
            <person name="Abouelleil A."/>
            <person name="Alvarado L."/>
            <person name="Arachchi H.M."/>
            <person name="Berlin A."/>
            <person name="Brown A."/>
            <person name="Chapman S.B."/>
            <person name="Chen Z."/>
            <person name="Dunbar C."/>
            <person name="Freedman E."/>
            <person name="Gearin G."/>
            <person name="Gellesch M."/>
            <person name="Goldberg J."/>
            <person name="Griggs A."/>
            <person name="Gujja S."/>
            <person name="Heiman D."/>
            <person name="Howarth C."/>
            <person name="Larson L."/>
            <person name="Lui A."/>
            <person name="MacDonald P.J.P."/>
            <person name="Montmayeur A."/>
            <person name="Murphy C."/>
            <person name="Neiman D."/>
            <person name="Pearson M."/>
            <person name="Priest M."/>
            <person name="Roberts A."/>
            <person name="Saif S."/>
            <person name="Shea T."/>
            <person name="Shenoy N."/>
            <person name="Sisk P."/>
            <person name="Stolte C."/>
            <person name="Sykes S."/>
            <person name="Wortman J."/>
            <person name="Nusbaum C."/>
            <person name="Birren B."/>
        </authorList>
    </citation>
    <scope>NUCLEOTIDE SEQUENCE [LARGE SCALE GENOMIC DNA]</scope>
    <source>
        <strain evidence="10 11">1_3_50AFAA</strain>
    </source>
</reference>
<evidence type="ECO:0000256" key="8">
    <source>
        <dbReference type="PROSITE-ProRule" id="PRU00169"/>
    </source>
</evidence>
<organism evidence="10 11">
    <name type="scientific">Flavonifractor plautii 1_3_50AFAA</name>
    <dbReference type="NCBI Taxonomy" id="742738"/>
    <lineage>
        <taxon>Bacteria</taxon>
        <taxon>Bacillati</taxon>
        <taxon>Bacillota</taxon>
        <taxon>Clostridia</taxon>
        <taxon>Eubacteriales</taxon>
        <taxon>Oscillospiraceae</taxon>
        <taxon>Flavonifractor</taxon>
    </lineage>
</organism>
<dbReference type="InterPro" id="IPR039420">
    <property type="entry name" value="WalR-like"/>
</dbReference>
<dbReference type="PATRIC" id="fig|742738.3.peg.11"/>
<dbReference type="AlphaFoldDB" id="A0A096BEZ4"/>
<dbReference type="GO" id="GO:0032993">
    <property type="term" value="C:protein-DNA complex"/>
    <property type="evidence" value="ECO:0007669"/>
    <property type="project" value="TreeGrafter"/>
</dbReference>
<accession>A0A096BEZ4</accession>
<dbReference type="Proteomes" id="UP000029585">
    <property type="component" value="Unassembled WGS sequence"/>
</dbReference>
<dbReference type="GO" id="GO:0000976">
    <property type="term" value="F:transcription cis-regulatory region binding"/>
    <property type="evidence" value="ECO:0007669"/>
    <property type="project" value="TreeGrafter"/>
</dbReference>
<keyword evidence="11" id="KW-1185">Reference proteome</keyword>
<dbReference type="Gene3D" id="3.40.50.2300">
    <property type="match status" value="1"/>
</dbReference>
<comment type="function">
    <text evidence="7">May play the central regulatory role in sporulation. It may be an element of the effector pathway responsible for the activation of sporulation genes in response to nutritional stress. Spo0A may act in concert with spo0H (a sigma factor) to control the expression of some genes that are critical to the sporulation process.</text>
</comment>
<evidence type="ECO:0000313" key="10">
    <source>
        <dbReference type="EMBL" id="KGF57596.1"/>
    </source>
</evidence>
<evidence type="ECO:0000256" key="7">
    <source>
        <dbReference type="ARBA" id="ARBA00024867"/>
    </source>
</evidence>
<dbReference type="GO" id="GO:0005829">
    <property type="term" value="C:cytosol"/>
    <property type="evidence" value="ECO:0007669"/>
    <property type="project" value="TreeGrafter"/>
</dbReference>
<gene>
    <name evidence="10" type="ORF">HMPREF9460_00011</name>
</gene>
<dbReference type="PROSITE" id="PS50110">
    <property type="entry name" value="RESPONSE_REGULATORY"/>
    <property type="match status" value="1"/>
</dbReference>
<dbReference type="SMART" id="SM00448">
    <property type="entry name" value="REC"/>
    <property type="match status" value="1"/>
</dbReference>
<dbReference type="GO" id="GO:0006355">
    <property type="term" value="P:regulation of DNA-templated transcription"/>
    <property type="evidence" value="ECO:0007669"/>
    <property type="project" value="TreeGrafter"/>
</dbReference>
<dbReference type="PANTHER" id="PTHR48111:SF1">
    <property type="entry name" value="TWO-COMPONENT RESPONSE REGULATOR ORR33"/>
    <property type="match status" value="1"/>
</dbReference>
<dbReference type="InterPro" id="IPR011006">
    <property type="entry name" value="CheY-like_superfamily"/>
</dbReference>
<dbReference type="Pfam" id="PF00072">
    <property type="entry name" value="Response_reg"/>
    <property type="match status" value="1"/>
</dbReference>
<feature type="modified residue" description="4-aspartylphosphate" evidence="8">
    <location>
        <position position="57"/>
    </location>
</feature>
<evidence type="ECO:0000313" key="11">
    <source>
        <dbReference type="Proteomes" id="UP000029585"/>
    </source>
</evidence>
<dbReference type="RefSeq" id="WP_044938002.1">
    <property type="nucleotide sequence ID" value="NZ_KN174161.1"/>
</dbReference>
<evidence type="ECO:0000256" key="4">
    <source>
        <dbReference type="ARBA" id="ARBA00023015"/>
    </source>
</evidence>
<dbReference type="HOGENOM" id="CLU_1208079_0_0_9"/>
<keyword evidence="5" id="KW-0238">DNA-binding</keyword>
<dbReference type="CDD" id="cd00156">
    <property type="entry name" value="REC"/>
    <property type="match status" value="1"/>
</dbReference>
<comment type="caution">
    <text evidence="10">The sequence shown here is derived from an EMBL/GenBank/DDBJ whole genome shotgun (WGS) entry which is preliminary data.</text>
</comment>
<evidence type="ECO:0000256" key="2">
    <source>
        <dbReference type="ARBA" id="ARBA00022553"/>
    </source>
</evidence>
<proteinExistence type="predicted"/>
<dbReference type="EMBL" id="ADLO01000001">
    <property type="protein sequence ID" value="KGF57596.1"/>
    <property type="molecule type" value="Genomic_DNA"/>
</dbReference>